<evidence type="ECO:0000313" key="2">
    <source>
        <dbReference type="EMBL" id="KAF7844621.1"/>
    </source>
</evidence>
<dbReference type="Proteomes" id="UP000634136">
    <property type="component" value="Unassembled WGS sequence"/>
</dbReference>
<proteinExistence type="predicted"/>
<comment type="caution">
    <text evidence="2">The sequence shown here is derived from an EMBL/GenBank/DDBJ whole genome shotgun (WGS) entry which is preliminary data.</text>
</comment>
<sequence length="24" mass="2832">MTTAGELDRYGGHRKREVKERQTL</sequence>
<gene>
    <name evidence="2" type="ORF">G2W53_001526</name>
</gene>
<evidence type="ECO:0000313" key="3">
    <source>
        <dbReference type="Proteomes" id="UP000634136"/>
    </source>
</evidence>
<reference evidence="2" key="1">
    <citation type="submission" date="2020-09" db="EMBL/GenBank/DDBJ databases">
        <title>Genome-Enabled Discovery of Anthraquinone Biosynthesis in Senna tora.</title>
        <authorList>
            <person name="Kang S.-H."/>
            <person name="Pandey R.P."/>
            <person name="Lee C.-M."/>
            <person name="Sim J.-S."/>
            <person name="Jeong J.-T."/>
            <person name="Choi B.-S."/>
            <person name="Jung M."/>
            <person name="Ginzburg D."/>
            <person name="Zhao K."/>
            <person name="Won S.Y."/>
            <person name="Oh T.-J."/>
            <person name="Yu Y."/>
            <person name="Kim N.-H."/>
            <person name="Lee O.R."/>
            <person name="Lee T.-H."/>
            <person name="Bashyal P."/>
            <person name="Kim T.-S."/>
            <person name="Lee W.-H."/>
            <person name="Kawkins C."/>
            <person name="Kim C.-K."/>
            <person name="Kim J.S."/>
            <person name="Ahn B.O."/>
            <person name="Rhee S.Y."/>
            <person name="Sohng J.K."/>
        </authorList>
    </citation>
    <scope>NUCLEOTIDE SEQUENCE</scope>
    <source>
        <tissue evidence="2">Leaf</tissue>
    </source>
</reference>
<feature type="region of interest" description="Disordered" evidence="1">
    <location>
        <begin position="1"/>
        <end position="24"/>
    </location>
</feature>
<evidence type="ECO:0000256" key="1">
    <source>
        <dbReference type="SAM" id="MobiDB-lite"/>
    </source>
</evidence>
<protein>
    <submittedName>
        <fullName evidence="2">Uncharacterized protein</fullName>
    </submittedName>
</protein>
<name>A0A835CKE1_9FABA</name>
<dbReference type="EMBL" id="JAAIUW010000001">
    <property type="protein sequence ID" value="KAF7844621.1"/>
    <property type="molecule type" value="Genomic_DNA"/>
</dbReference>
<keyword evidence="3" id="KW-1185">Reference proteome</keyword>
<dbReference type="AlphaFoldDB" id="A0A835CKE1"/>
<accession>A0A835CKE1</accession>
<organism evidence="2 3">
    <name type="scientific">Senna tora</name>
    <dbReference type="NCBI Taxonomy" id="362788"/>
    <lineage>
        <taxon>Eukaryota</taxon>
        <taxon>Viridiplantae</taxon>
        <taxon>Streptophyta</taxon>
        <taxon>Embryophyta</taxon>
        <taxon>Tracheophyta</taxon>
        <taxon>Spermatophyta</taxon>
        <taxon>Magnoliopsida</taxon>
        <taxon>eudicotyledons</taxon>
        <taxon>Gunneridae</taxon>
        <taxon>Pentapetalae</taxon>
        <taxon>rosids</taxon>
        <taxon>fabids</taxon>
        <taxon>Fabales</taxon>
        <taxon>Fabaceae</taxon>
        <taxon>Caesalpinioideae</taxon>
        <taxon>Cassia clade</taxon>
        <taxon>Senna</taxon>
    </lineage>
</organism>